<protein>
    <submittedName>
        <fullName evidence="4">Putative prohibitins and stomatins of the pid superfamily protein</fullName>
    </submittedName>
</protein>
<dbReference type="SUPFAM" id="SSF55718">
    <property type="entry name" value="SCP-like"/>
    <property type="match status" value="1"/>
</dbReference>
<dbReference type="Gene3D" id="3.30.1050.10">
    <property type="entry name" value="SCP2 sterol-binding domain"/>
    <property type="match status" value="1"/>
</dbReference>
<dbReference type="SUPFAM" id="SSF117892">
    <property type="entry name" value="Band 7/SPFH domain"/>
    <property type="match status" value="1"/>
</dbReference>
<dbReference type="Pfam" id="PF01145">
    <property type="entry name" value="Band_7"/>
    <property type="match status" value="1"/>
</dbReference>
<dbReference type="SMART" id="SM00244">
    <property type="entry name" value="PHB"/>
    <property type="match status" value="1"/>
</dbReference>
<feature type="transmembrane region" description="Helical" evidence="2">
    <location>
        <begin position="73"/>
        <end position="94"/>
    </location>
</feature>
<dbReference type="RefSeq" id="XP_064458787.1">
    <property type="nucleotide sequence ID" value="XM_064602717.1"/>
</dbReference>
<name>A0A2R5LMB5_9ACAR</name>
<evidence type="ECO:0000256" key="1">
    <source>
        <dbReference type="ARBA" id="ARBA00008164"/>
    </source>
</evidence>
<dbReference type="InterPro" id="IPR036527">
    <property type="entry name" value="SCP2_sterol-bd_dom_sf"/>
</dbReference>
<dbReference type="AlphaFoldDB" id="A0A2R5LMB5"/>
<evidence type="ECO:0000256" key="2">
    <source>
        <dbReference type="SAM" id="Phobius"/>
    </source>
</evidence>
<dbReference type="Gene3D" id="3.30.479.30">
    <property type="entry name" value="Band 7 domain"/>
    <property type="match status" value="1"/>
</dbReference>
<comment type="similarity">
    <text evidence="1">Belongs to the band 7/mec-2 family.</text>
</comment>
<organism evidence="4">
    <name type="scientific">Ornithodoros turicata</name>
    <dbReference type="NCBI Taxonomy" id="34597"/>
    <lineage>
        <taxon>Eukaryota</taxon>
        <taxon>Metazoa</taxon>
        <taxon>Ecdysozoa</taxon>
        <taxon>Arthropoda</taxon>
        <taxon>Chelicerata</taxon>
        <taxon>Arachnida</taxon>
        <taxon>Acari</taxon>
        <taxon>Parasitiformes</taxon>
        <taxon>Ixodida</taxon>
        <taxon>Ixodoidea</taxon>
        <taxon>Argasidae</taxon>
        <taxon>Ornithodorinae</taxon>
        <taxon>Ornithodoros</taxon>
    </lineage>
</organism>
<accession>A0A2R5LMB5</accession>
<dbReference type="InterPro" id="IPR003033">
    <property type="entry name" value="SCP2_sterol-bd_dom"/>
</dbReference>
<dbReference type="InterPro" id="IPR001107">
    <property type="entry name" value="Band_7"/>
</dbReference>
<keyword evidence="2" id="KW-0472">Membrane</keyword>
<evidence type="ECO:0000259" key="3">
    <source>
        <dbReference type="SMART" id="SM00244"/>
    </source>
</evidence>
<keyword evidence="2" id="KW-0812">Transmembrane</keyword>
<dbReference type="PANTHER" id="PTHR10264">
    <property type="entry name" value="BAND 7 PROTEIN-RELATED"/>
    <property type="match status" value="1"/>
</dbReference>
<dbReference type="KEGG" id="oti:135369069"/>
<dbReference type="InterPro" id="IPR001972">
    <property type="entry name" value="Stomatin_HflK_fam"/>
</dbReference>
<reference evidence="4" key="1">
    <citation type="submission" date="2018-03" db="EMBL/GenBank/DDBJ databases">
        <title>The relapsing fever spirochete Borrelia turicatae persists in the highly oxidative environment of its soft-bodied tick vector.</title>
        <authorList>
            <person name="Bourret T.J."/>
            <person name="Boyle W.K."/>
            <person name="Valenzuela J.G."/>
            <person name="Oliveira F."/>
            <person name="Lopez J.E."/>
        </authorList>
    </citation>
    <scope>NUCLEOTIDE SEQUENCE</scope>
    <source>
        <strain evidence="4">Kansas strain/isolate</strain>
        <tissue evidence="4">Salivary glands</tissue>
    </source>
</reference>
<sequence>MNDKFSLYKDSYDTPDFVFDYTSAFDYSSIHHMTALKKPEKFQTIFSYKKQQVVIDLADCEPEPWQSTVIRNIITFFCYLFLVFTFPITCWVCIKRVPSLERLAVFRLGKLQPVQGPGLVLVFPVIDSYMKVDLKPKVFAIPPREVLTGDGAILEVSAELRCQVVHSVRYVTRVKEVDATVEALGKQALTGVLGSGEQDDLENHKEALEATLLTKLNETILPWGLEVIGVEIKVMKVLKPAEPTNPLAPVVSALKKALGFSSSNKKPPMTVAPVPMGPGVLHAVSAAPSEPQFEQLINVLHQLALYTAKQKQFEDAEARYRINIHSVDKSQTVTAYLSFKNGEVELLREDKGEKAPAEPDVTLGLSADDLTLILCGRESPMQIYVQGRIQFSGDWSCLKRFMTVIQECTV</sequence>
<feature type="domain" description="Band 7" evidence="3">
    <location>
        <begin position="92"/>
        <end position="258"/>
    </location>
</feature>
<keyword evidence="2" id="KW-1133">Transmembrane helix</keyword>
<dbReference type="InterPro" id="IPR036013">
    <property type="entry name" value="Band_7/SPFH_dom_sf"/>
</dbReference>
<proteinExistence type="inferred from homology"/>
<dbReference type="GO" id="GO:0005886">
    <property type="term" value="C:plasma membrane"/>
    <property type="evidence" value="ECO:0007669"/>
    <property type="project" value="InterPro"/>
</dbReference>
<evidence type="ECO:0000313" key="4">
    <source>
        <dbReference type="EMBL" id="MBY10673.1"/>
    </source>
</evidence>
<dbReference type="PRINTS" id="PR00721">
    <property type="entry name" value="STOMATIN"/>
</dbReference>
<dbReference type="EMBL" id="GGLE01006547">
    <property type="protein sequence ID" value="MBY10673.1"/>
    <property type="molecule type" value="Transcribed_RNA"/>
</dbReference>
<dbReference type="PANTHER" id="PTHR10264:SF19">
    <property type="entry name" value="AT06885P-RELATED"/>
    <property type="match status" value="1"/>
</dbReference>
<dbReference type="Pfam" id="PF02036">
    <property type="entry name" value="SCP2"/>
    <property type="match status" value="1"/>
</dbReference>
<dbReference type="GeneID" id="135369069"/>
<dbReference type="InterPro" id="IPR043202">
    <property type="entry name" value="Band-7_stomatin-like"/>
</dbReference>